<keyword evidence="10" id="KW-1185">Reference proteome</keyword>
<evidence type="ECO:0000313" key="9">
    <source>
        <dbReference type="EMBL" id="PFG15969.1"/>
    </source>
</evidence>
<feature type="transmembrane region" description="Helical" evidence="7">
    <location>
        <begin position="240"/>
        <end position="265"/>
    </location>
</feature>
<name>A0A2A9CQZ7_9ACTN</name>
<evidence type="ECO:0000256" key="3">
    <source>
        <dbReference type="ARBA" id="ARBA00022475"/>
    </source>
</evidence>
<feature type="domain" description="ABC transmembrane type-1" evidence="8">
    <location>
        <begin position="100"/>
        <end position="321"/>
    </location>
</feature>
<evidence type="ECO:0000313" key="10">
    <source>
        <dbReference type="Proteomes" id="UP000226079"/>
    </source>
</evidence>
<comment type="similarity">
    <text evidence="7">Belongs to the binding-protein-dependent transport system permease family.</text>
</comment>
<comment type="caution">
    <text evidence="9">The sequence shown here is derived from an EMBL/GenBank/DDBJ whole genome shotgun (WGS) entry which is preliminary data.</text>
</comment>
<feature type="transmembrane region" description="Helical" evidence="7">
    <location>
        <begin position="105"/>
        <end position="125"/>
    </location>
</feature>
<dbReference type="SUPFAM" id="SSF161098">
    <property type="entry name" value="MetI-like"/>
    <property type="match status" value="1"/>
</dbReference>
<evidence type="ECO:0000256" key="5">
    <source>
        <dbReference type="ARBA" id="ARBA00022989"/>
    </source>
</evidence>
<keyword evidence="5 7" id="KW-1133">Transmembrane helix</keyword>
<gene>
    <name evidence="9" type="ORF">ATK74_0491</name>
</gene>
<dbReference type="Gene3D" id="1.10.3720.10">
    <property type="entry name" value="MetI-like"/>
    <property type="match status" value="1"/>
</dbReference>
<dbReference type="Proteomes" id="UP000226079">
    <property type="component" value="Unassembled WGS sequence"/>
</dbReference>
<protein>
    <submittedName>
        <fullName evidence="9">Carbohydrate ABC transporter membrane protein 1 (CUT1 family)</fullName>
    </submittedName>
</protein>
<dbReference type="GO" id="GO:0005886">
    <property type="term" value="C:plasma membrane"/>
    <property type="evidence" value="ECO:0007669"/>
    <property type="project" value="UniProtKB-SubCell"/>
</dbReference>
<dbReference type="CDD" id="cd06261">
    <property type="entry name" value="TM_PBP2"/>
    <property type="match status" value="1"/>
</dbReference>
<feature type="transmembrane region" description="Helical" evidence="7">
    <location>
        <begin position="137"/>
        <end position="156"/>
    </location>
</feature>
<dbReference type="PROSITE" id="PS50928">
    <property type="entry name" value="ABC_TM1"/>
    <property type="match status" value="1"/>
</dbReference>
<sequence length="330" mass="36654">MMWLLKPESIPEKLLVMVLAIALFALVMGFVLAVVDRPRLPKWIPVTGYLGPSLLLITFGLLWPGVITIRNSFYDRRGQDFVGLENYAIIFTDSGFLTVLLNTFWWVLLVPSIATALGLVYAVLVDRSRFEKFAKTLIFLPMAISMVGASIIWKFVYEFRDPGVKGTRPQVGLLNQIVVWLGGTPQQWMTNPPLNTFMLIIVMIWIQAGFAMTVLSAAIKAIPDETIEAANVDGATGLRLFFWVTVPSVRPAIIVVLTTIAMGTLKAFDVVKTMTGGNFGTSVIANEFYTQSFGRNGENIGNALAVLLFLIITPIIIYNLRQMRISEGER</sequence>
<evidence type="ECO:0000256" key="1">
    <source>
        <dbReference type="ARBA" id="ARBA00004651"/>
    </source>
</evidence>
<dbReference type="RefSeq" id="WP_098459549.1">
    <property type="nucleotide sequence ID" value="NZ_PDJC01000001.1"/>
</dbReference>
<keyword evidence="6 7" id="KW-0472">Membrane</keyword>
<accession>A0A2A9CQZ7</accession>
<comment type="subcellular location">
    <subcellularLocation>
        <location evidence="1 7">Cell membrane</location>
        <topology evidence="1 7">Multi-pass membrane protein</topology>
    </subcellularLocation>
</comment>
<feature type="transmembrane region" description="Helical" evidence="7">
    <location>
        <begin position="300"/>
        <end position="320"/>
    </location>
</feature>
<keyword evidence="2 7" id="KW-0813">Transport</keyword>
<evidence type="ECO:0000259" key="8">
    <source>
        <dbReference type="PROSITE" id="PS50928"/>
    </source>
</evidence>
<dbReference type="InterPro" id="IPR000515">
    <property type="entry name" value="MetI-like"/>
</dbReference>
<organism evidence="9 10">
    <name type="scientific">Propionicimonas paludicola</name>
    <dbReference type="NCBI Taxonomy" id="185243"/>
    <lineage>
        <taxon>Bacteria</taxon>
        <taxon>Bacillati</taxon>
        <taxon>Actinomycetota</taxon>
        <taxon>Actinomycetes</taxon>
        <taxon>Propionibacteriales</taxon>
        <taxon>Nocardioidaceae</taxon>
        <taxon>Propionicimonas</taxon>
    </lineage>
</organism>
<dbReference type="PANTHER" id="PTHR30193:SF18">
    <property type="entry name" value="OSMOPROTECTIVE COMPOUNDS UPTAKE PERMEASE PROTEIN GGTC"/>
    <property type="match status" value="1"/>
</dbReference>
<evidence type="ECO:0000256" key="7">
    <source>
        <dbReference type="RuleBase" id="RU363032"/>
    </source>
</evidence>
<feature type="transmembrane region" description="Helical" evidence="7">
    <location>
        <begin position="49"/>
        <end position="69"/>
    </location>
</feature>
<dbReference type="InterPro" id="IPR035906">
    <property type="entry name" value="MetI-like_sf"/>
</dbReference>
<keyword evidence="3" id="KW-1003">Cell membrane</keyword>
<dbReference type="OrthoDB" id="9804439at2"/>
<dbReference type="PANTHER" id="PTHR30193">
    <property type="entry name" value="ABC TRANSPORTER PERMEASE PROTEIN"/>
    <property type="match status" value="1"/>
</dbReference>
<dbReference type="Pfam" id="PF00528">
    <property type="entry name" value="BPD_transp_1"/>
    <property type="match status" value="1"/>
</dbReference>
<dbReference type="AlphaFoldDB" id="A0A2A9CQZ7"/>
<keyword evidence="4 7" id="KW-0812">Transmembrane</keyword>
<dbReference type="InterPro" id="IPR051393">
    <property type="entry name" value="ABC_transporter_permease"/>
</dbReference>
<dbReference type="EMBL" id="PDJC01000001">
    <property type="protein sequence ID" value="PFG15969.1"/>
    <property type="molecule type" value="Genomic_DNA"/>
</dbReference>
<evidence type="ECO:0000256" key="2">
    <source>
        <dbReference type="ARBA" id="ARBA00022448"/>
    </source>
</evidence>
<evidence type="ECO:0000256" key="4">
    <source>
        <dbReference type="ARBA" id="ARBA00022692"/>
    </source>
</evidence>
<proteinExistence type="inferred from homology"/>
<feature type="transmembrane region" description="Helical" evidence="7">
    <location>
        <begin position="197"/>
        <end position="219"/>
    </location>
</feature>
<reference evidence="9 10" key="1">
    <citation type="submission" date="2017-10" db="EMBL/GenBank/DDBJ databases">
        <title>Sequencing the genomes of 1000 actinobacteria strains.</title>
        <authorList>
            <person name="Klenk H.-P."/>
        </authorList>
    </citation>
    <scope>NUCLEOTIDE SEQUENCE [LARGE SCALE GENOMIC DNA]</scope>
    <source>
        <strain evidence="9 10">DSM 15597</strain>
    </source>
</reference>
<dbReference type="GO" id="GO:0055085">
    <property type="term" value="P:transmembrane transport"/>
    <property type="evidence" value="ECO:0007669"/>
    <property type="project" value="InterPro"/>
</dbReference>
<evidence type="ECO:0000256" key="6">
    <source>
        <dbReference type="ARBA" id="ARBA00023136"/>
    </source>
</evidence>